<evidence type="ECO:0000256" key="1">
    <source>
        <dbReference type="ARBA" id="ARBA00022723"/>
    </source>
</evidence>
<keyword evidence="1" id="KW-0479">Metal-binding</keyword>
<feature type="domain" description="ZZ-type" evidence="8">
    <location>
        <begin position="1726"/>
        <end position="1752"/>
    </location>
</feature>
<dbReference type="PROSITE" id="PS01357">
    <property type="entry name" value="ZF_ZZ_1"/>
    <property type="match status" value="1"/>
</dbReference>
<accession>A0A370U3Y6</accession>
<dbReference type="Pfam" id="PF00023">
    <property type="entry name" value="Ank"/>
    <property type="match status" value="1"/>
</dbReference>
<protein>
    <recommendedName>
        <fullName evidence="8">ZZ-type domain-containing protein</fullName>
    </recommendedName>
</protein>
<feature type="repeat" description="ANK" evidence="6">
    <location>
        <begin position="1015"/>
        <end position="1047"/>
    </location>
</feature>
<evidence type="ECO:0000259" key="8">
    <source>
        <dbReference type="PROSITE" id="PS01357"/>
    </source>
</evidence>
<dbReference type="Gene3D" id="3.40.50.1820">
    <property type="entry name" value="alpha/beta hydrolase"/>
    <property type="match status" value="1"/>
</dbReference>
<dbReference type="SMART" id="SM00291">
    <property type="entry name" value="ZnF_ZZ"/>
    <property type="match status" value="1"/>
</dbReference>
<feature type="region of interest" description="Disordered" evidence="7">
    <location>
        <begin position="1772"/>
        <end position="1827"/>
    </location>
</feature>
<reference evidence="9 10" key="1">
    <citation type="journal article" date="2018" name="IMA Fungus">
        <title>IMA Genome-F 9: Draft genome sequence of Annulohypoxylon stygium, Aspergillus mulundensis, Berkeleyomyces basicola (syn. Thielaviopsis basicola), Ceratocystis smalleyi, two Cercospora beticola strains, Coleophoma cylindrospora, Fusarium fracticaudum, Phialophora cf. hyalina, and Morchella septimelata.</title>
        <authorList>
            <person name="Wingfield B.D."/>
            <person name="Bills G.F."/>
            <person name="Dong Y."/>
            <person name="Huang W."/>
            <person name="Nel W.J."/>
            <person name="Swalarsk-Parry B.S."/>
            <person name="Vaghefi N."/>
            <person name="Wilken P.M."/>
            <person name="An Z."/>
            <person name="de Beer Z.W."/>
            <person name="De Vos L."/>
            <person name="Chen L."/>
            <person name="Duong T.A."/>
            <person name="Gao Y."/>
            <person name="Hammerbacher A."/>
            <person name="Kikkert J.R."/>
            <person name="Li Y."/>
            <person name="Li H."/>
            <person name="Li K."/>
            <person name="Li Q."/>
            <person name="Liu X."/>
            <person name="Ma X."/>
            <person name="Naidoo K."/>
            <person name="Pethybridge S.J."/>
            <person name="Sun J."/>
            <person name="Steenkamp E.T."/>
            <person name="van der Nest M.A."/>
            <person name="van Wyk S."/>
            <person name="Wingfield M.J."/>
            <person name="Xiong C."/>
            <person name="Yue Q."/>
            <person name="Zhang X."/>
        </authorList>
    </citation>
    <scope>NUCLEOTIDE SEQUENCE [LARGE SCALE GENOMIC DNA]</scope>
    <source>
        <strain evidence="9 10">BP 5553</strain>
    </source>
</reference>
<evidence type="ECO:0000256" key="3">
    <source>
        <dbReference type="ARBA" id="ARBA00022771"/>
    </source>
</evidence>
<name>A0A370U3Y6_9HELO</name>
<dbReference type="Proteomes" id="UP000254866">
    <property type="component" value="Unassembled WGS sequence"/>
</dbReference>
<evidence type="ECO:0000256" key="2">
    <source>
        <dbReference type="ARBA" id="ARBA00022737"/>
    </source>
</evidence>
<keyword evidence="2" id="KW-0677">Repeat</keyword>
<dbReference type="InterPro" id="IPR036770">
    <property type="entry name" value="Ankyrin_rpt-contain_sf"/>
</dbReference>
<feature type="repeat" description="ANK" evidence="6">
    <location>
        <begin position="1451"/>
        <end position="1483"/>
    </location>
</feature>
<feature type="repeat" description="ANK" evidence="6">
    <location>
        <begin position="1147"/>
        <end position="1179"/>
    </location>
</feature>
<dbReference type="Gene3D" id="1.25.40.20">
    <property type="entry name" value="Ankyrin repeat-containing domain"/>
    <property type="match status" value="4"/>
</dbReference>
<organism evidence="9 10">
    <name type="scientific">Venustampulla echinocandica</name>
    <dbReference type="NCBI Taxonomy" id="2656787"/>
    <lineage>
        <taxon>Eukaryota</taxon>
        <taxon>Fungi</taxon>
        <taxon>Dikarya</taxon>
        <taxon>Ascomycota</taxon>
        <taxon>Pezizomycotina</taxon>
        <taxon>Leotiomycetes</taxon>
        <taxon>Helotiales</taxon>
        <taxon>Pleuroascaceae</taxon>
        <taxon>Venustampulla</taxon>
    </lineage>
</organism>
<sequence length="1827" mass="203335">MEVDANLGLLENVQPEDNNETFPEILMNSQPDKAEGEEEEVNGDPRVEAVLETDQARETHDFGLRVSTGYVGEDGPDSFDVVAVHGLSGNRDSTWMEDGEEGNQGKNWLIDTLHSYYEYPKSRILTFGYDTSHAVAGIYTIGGIRKKALQLLDDLVELRKTLEPGVNRPIVFISHDIGGIIVKEALWIATIERSKYRDIKTCTRFLIFFGCPHRCSSPQNMEEIVANLLLSGEKISRVGLSTTIKELARSIIEINEAFIKSKMPLLATIMSVYSETTDLALQVFNKFVTTLDLPNERQVSVAKPHKELCRMAEGGSIYKDIDTLLGRSCSPLRPLRDAADFLRILGSLATPVYPPTSLHHGSNQFGWIESNRSYKKWLNDSSPSILHVNGTNGASNASDYIYQCLDKHRIKRNKKEILICFSFKAHDDRRNGITDMLNTLLTEIINDRQDLYDAVKLTFEEMQSHNSWTQLDLLQLFRNMLSNWDHGGLLCVISGMDECDDSRTEFLEDICTFARQTERHFKMAISSNQDADLKATLTGWPAININEDNPEKVSNGSSTFDSWIDLGVLELLQQHPRFYPFRKVVSDKLHACGDDTNWRRLALTQLQLAKSSLTTTETKLQLDSLPPMPVKSLIAQILAAIPPEKRYWARKVLVWSVYSLHPLSTWELGVALALDNTREQRPRDIQEMVSQDIPGDLQEVFKGLFVVEHNEVQFGHRCVRDILLCADSVQGDTWYDVSDAAHLEITESCLLYLSLPQVQRAVSRSYIEPPPSIEDHSPMNSANLPTPILQYNLHSYAIKYWLKHYKLIPIHLRQTESLLKFFQNRNAMHTWNEAYWLLWNPINRTDRVFLSMWPVLAGLGLDDSIVEWLHPTSEPRRIIPVEDRAMAMVEAARNAHVDIVSSLLHVGGYTQGDMEEALIAAASRCDATMMDILLKYVEESNLLENFPWPPTLLCRAAQFGLEDIVQKMLKMGTPLDAASTLHQWTPLHLASRHGHEEVVKILLEWKASHSSVTDSGLTPLHVASKYSHPSVVEILLQFDADVHAVDDDMTTALDFACRNGNHPVVALLTAIDGWDFGSEKEGQWTPLTVTADEGFLESAKLLLERGAGIEVQGVGNRSPLCYAARKGHVELCRLLLEHHADPNTSNSSQPILHDCAEAGNLEVVKLLVDNGAIVDAVDWTNGTALLNASNKGHLAVASYLIDSGADVNHEDDINNLTPIFYAAQSGYTELVRLLIEKKADMLHPNPRGFTPLNLCFDFAETAKALLDAGAVVDGCYSEYGCTPLILAASGNHINSVKVLLAANPSPDLEIKKTRTSISEEGHTALTIATREDRVEVVKLLLEAGANINHQTKRNCCALEYAICNNNVEMVRALMEYNPNLNLVDDDGDTALHCITSDGPVEMVKILVNGGADLEVFNKAYRTPLAVAIMNDNVEVVKYLAKKSQLNGAGGSRGCPLHVACYWQKLEMAKILIDAGADVNKIDPGMGTPVHAACKCMSPYDPEDQEEIISYLINQAGADITVVGGPVGSSLNAACGWASLGVVKLIIEKGAQIDVADVMGRVAIDFAAGRSLDNFEAILNAGADLEVRDKMGRGVLHWAAVSGMVDVIERILSLSRCMVDQVDVDGWTPLLWAIRGVDTSMKKVSNIEKDQVVKLLLDRGADPCIIGRGSDREWSVLKIARYHDVESELESFLENKIREKLAAEGREDAWDENAHSSKKASKENARCDYCFSFIYGIRYHCESCLNFDLCYKCYVSRKYIHLEHGLVPATPEYVEEADESEEASESEEDVEVEVEEDDDGLLEDEQWGGNDLTGENEEDGQDSADGAE</sequence>
<dbReference type="Pfam" id="PF00569">
    <property type="entry name" value="ZZ"/>
    <property type="match status" value="1"/>
</dbReference>
<feature type="repeat" description="ANK" evidence="6">
    <location>
        <begin position="1214"/>
        <end position="1246"/>
    </location>
</feature>
<dbReference type="PANTHER" id="PTHR23206">
    <property type="entry name" value="MASK PROTEIN"/>
    <property type="match status" value="1"/>
</dbReference>
<proteinExistence type="predicted"/>
<dbReference type="GeneID" id="43595313"/>
<dbReference type="SUPFAM" id="SSF48403">
    <property type="entry name" value="Ankyrin repeat"/>
    <property type="match status" value="3"/>
</dbReference>
<feature type="repeat" description="ANK" evidence="6">
    <location>
        <begin position="1386"/>
        <end position="1418"/>
    </location>
</feature>
<dbReference type="PANTHER" id="PTHR23206:SF8">
    <property type="entry name" value="ANKYRIN REPEAT AND KH DOMAIN-CONTAINING 1"/>
    <property type="match status" value="1"/>
</dbReference>
<dbReference type="PROSITE" id="PS50297">
    <property type="entry name" value="ANK_REP_REGION"/>
    <property type="match status" value="9"/>
</dbReference>
<feature type="compositionally biased region" description="Acidic residues" evidence="7">
    <location>
        <begin position="1772"/>
        <end position="1805"/>
    </location>
</feature>
<dbReference type="SUPFAM" id="SSF53474">
    <property type="entry name" value="alpha/beta-Hydrolases"/>
    <property type="match status" value="1"/>
</dbReference>
<evidence type="ECO:0000256" key="6">
    <source>
        <dbReference type="PROSITE-ProRule" id="PRU00023"/>
    </source>
</evidence>
<dbReference type="Gene3D" id="3.30.60.90">
    <property type="match status" value="1"/>
</dbReference>
<dbReference type="InterPro" id="IPR002110">
    <property type="entry name" value="Ankyrin_rpt"/>
</dbReference>
<dbReference type="Pfam" id="PF12796">
    <property type="entry name" value="Ank_2"/>
    <property type="match status" value="6"/>
</dbReference>
<dbReference type="OrthoDB" id="341259at2759"/>
<keyword evidence="5 6" id="KW-0040">ANK repeat</keyword>
<dbReference type="InterPro" id="IPR029058">
    <property type="entry name" value="AB_hydrolase_fold"/>
</dbReference>
<dbReference type="Pfam" id="PF24883">
    <property type="entry name" value="NPHP3_N"/>
    <property type="match status" value="1"/>
</dbReference>
<dbReference type="GO" id="GO:0008270">
    <property type="term" value="F:zinc ion binding"/>
    <property type="evidence" value="ECO:0007669"/>
    <property type="project" value="UniProtKB-KW"/>
</dbReference>
<gene>
    <name evidence="9" type="ORF">BP5553_02464</name>
</gene>
<dbReference type="RefSeq" id="XP_031875141.1">
    <property type="nucleotide sequence ID" value="XM_032011087.1"/>
</dbReference>
<dbReference type="PRINTS" id="PR01415">
    <property type="entry name" value="ANKYRIN"/>
</dbReference>
<feature type="region of interest" description="Disordered" evidence="7">
    <location>
        <begin position="13"/>
        <end position="44"/>
    </location>
</feature>
<evidence type="ECO:0000256" key="4">
    <source>
        <dbReference type="ARBA" id="ARBA00022833"/>
    </source>
</evidence>
<feature type="compositionally biased region" description="Acidic residues" evidence="7">
    <location>
        <begin position="1813"/>
        <end position="1827"/>
    </location>
</feature>
<dbReference type="STRING" id="2656787.A0A370U3Y6"/>
<keyword evidence="10" id="KW-1185">Reference proteome</keyword>
<feature type="repeat" description="ANK" evidence="6">
    <location>
        <begin position="982"/>
        <end position="1014"/>
    </location>
</feature>
<dbReference type="CDD" id="cd02249">
    <property type="entry name" value="ZZ"/>
    <property type="match status" value="1"/>
</dbReference>
<dbReference type="InterPro" id="IPR043145">
    <property type="entry name" value="Znf_ZZ_sf"/>
</dbReference>
<feature type="repeat" description="ANK" evidence="6">
    <location>
        <begin position="1115"/>
        <end position="1147"/>
    </location>
</feature>
<feature type="repeat" description="ANK" evidence="6">
    <location>
        <begin position="1320"/>
        <end position="1352"/>
    </location>
</feature>
<comment type="caution">
    <text evidence="9">The sequence shown here is derived from an EMBL/GenBank/DDBJ whole genome shotgun (WGS) entry which is preliminary data.</text>
</comment>
<dbReference type="PROSITE" id="PS50088">
    <property type="entry name" value="ANK_REPEAT"/>
    <property type="match status" value="9"/>
</dbReference>
<keyword evidence="3" id="KW-0863">Zinc-finger</keyword>
<dbReference type="SMART" id="SM00248">
    <property type="entry name" value="ANK"/>
    <property type="match status" value="22"/>
</dbReference>
<feature type="repeat" description="ANK" evidence="6">
    <location>
        <begin position="1180"/>
        <end position="1212"/>
    </location>
</feature>
<evidence type="ECO:0000256" key="7">
    <source>
        <dbReference type="SAM" id="MobiDB-lite"/>
    </source>
</evidence>
<dbReference type="InterPro" id="IPR000433">
    <property type="entry name" value="Znf_ZZ"/>
</dbReference>
<evidence type="ECO:0000313" key="10">
    <source>
        <dbReference type="Proteomes" id="UP000254866"/>
    </source>
</evidence>
<dbReference type="EMBL" id="NPIC01000001">
    <property type="protein sequence ID" value="RDL42485.1"/>
    <property type="molecule type" value="Genomic_DNA"/>
</dbReference>
<evidence type="ECO:0000256" key="5">
    <source>
        <dbReference type="ARBA" id="ARBA00023043"/>
    </source>
</evidence>
<evidence type="ECO:0000313" key="9">
    <source>
        <dbReference type="EMBL" id="RDL42485.1"/>
    </source>
</evidence>
<keyword evidence="4" id="KW-0862">Zinc</keyword>
<dbReference type="InterPro" id="IPR056884">
    <property type="entry name" value="NPHP3-like_N"/>
</dbReference>
<dbReference type="InterPro" id="IPR051631">
    <property type="entry name" value="Ankyrin-KH/SAM_domain"/>
</dbReference>
<dbReference type="SUPFAM" id="SSF57850">
    <property type="entry name" value="RING/U-box"/>
    <property type="match status" value="1"/>
</dbReference>